<organism evidence="2 3">
    <name type="scientific">Gordonia phage GMA7</name>
    <dbReference type="NCBI Taxonomy" id="1647286"/>
    <lineage>
        <taxon>Viruses</taxon>
        <taxon>Duplodnaviria</taxon>
        <taxon>Heunggongvirae</taxon>
        <taxon>Uroviricota</taxon>
        <taxon>Caudoviricetes</taxon>
        <taxon>Getseptimavirus</taxon>
        <taxon>Getseptimavirus GMA7</taxon>
    </lineage>
</organism>
<feature type="compositionally biased region" description="Basic and acidic residues" evidence="1">
    <location>
        <begin position="307"/>
        <end position="318"/>
    </location>
</feature>
<evidence type="ECO:0008006" key="4">
    <source>
        <dbReference type="Google" id="ProtNLM"/>
    </source>
</evidence>
<sequence length="607" mass="67698">MLPGLRAYARQATGKPNLKLEAGDKSMTDGKTIWICPPLALASVRSHNGQCGVREYGIQACPACANQEYISSVLQHEIGHIMHGSFDTFSRGRVANILIDHRSDAKPSLPTKFYERIRLSLNPSTSAPKDSPLIWHVNQAMHPWLSMLMLMSEDIRCDTMRLANDKEERDNFFAINDDFMINGIESKDGVTFYTDMELDMQCGMAFMFKTTGHQIDGYFAEEVVDLLRDPEVSRLSREALSATNTVDTFDCVLAQLSWFNSKGYMLVDSGASDEELQELIEEIGKLLKQIIGHGTEVGEGGGFGGRSSEDREPVKDGLTPEKVVEVMSMIDTFDHVPVNISPPRVYEYNEGPNYKRSQISPRPLKSNERDIGHAVGAARLAFGVNARVEHHRNQRSGRIAGKTLAKRVPFSDDRLFARRIVPDSRSYHVVIGMDASGSSAGATLEMEKMAVLAMADVCSRIGVSFEIWAHCSDWYSQDMDAPVLTKVKSASDSWAGKTRENLRSLNASGANLDGHTLQFYRKQAEKSRATDKIVMYYTDGAMPASNYQEELEVMQSEIRYCKRNNITLMAVGMGVDTPRKHGFDTAQVDSSSDYKKVVEHLGKRLMK</sequence>
<proteinExistence type="predicted"/>
<dbReference type="EMBL" id="KR063278">
    <property type="protein sequence ID" value="AKJ72508.1"/>
    <property type="molecule type" value="Genomic_DNA"/>
</dbReference>
<dbReference type="InterPro" id="IPR036465">
    <property type="entry name" value="vWFA_dom_sf"/>
</dbReference>
<reference evidence="2 3" key="1">
    <citation type="journal article" date="2015" name="PLoS ONE">
        <title>Lysis to Kill: Evaluation of the Lytic Abilities, and Genomics of Nine Bacteriophages Infective for Gordonia spp. and Their Potential Use in Activated Sludge Foam Biocontrol.</title>
        <authorList>
            <person name="Dyson Z.A."/>
            <person name="Tucci J."/>
            <person name="Seviour R.J."/>
            <person name="Petrovski S."/>
        </authorList>
    </citation>
    <scope>NUCLEOTIDE SEQUENCE [LARGE SCALE GENOMIC DNA]</scope>
</reference>
<dbReference type="Proteomes" id="UP000202743">
    <property type="component" value="Segment"/>
</dbReference>
<accession>A0A0K0N6Y4</accession>
<evidence type="ECO:0000313" key="3">
    <source>
        <dbReference type="Proteomes" id="UP000202743"/>
    </source>
</evidence>
<gene>
    <name evidence="2" type="ORF">GMA7_71</name>
</gene>
<keyword evidence="3" id="KW-1185">Reference proteome</keyword>
<evidence type="ECO:0000313" key="2">
    <source>
        <dbReference type="EMBL" id="AKJ72508.1"/>
    </source>
</evidence>
<dbReference type="Gene3D" id="3.40.50.410">
    <property type="entry name" value="von Willebrand factor, type A domain"/>
    <property type="match status" value="1"/>
</dbReference>
<dbReference type="SUPFAM" id="SSF53300">
    <property type="entry name" value="vWA-like"/>
    <property type="match status" value="1"/>
</dbReference>
<name>A0A0K0N6Y4_9CAUD</name>
<dbReference type="RefSeq" id="YP_009189208.1">
    <property type="nucleotide sequence ID" value="NC_028673.1"/>
</dbReference>
<evidence type="ECO:0000256" key="1">
    <source>
        <dbReference type="SAM" id="MobiDB-lite"/>
    </source>
</evidence>
<dbReference type="OrthoDB" id="4465at10239"/>
<dbReference type="KEGG" id="vg:26517431"/>
<dbReference type="GeneID" id="26517431"/>
<protein>
    <recommendedName>
        <fullName evidence="4">CobT-like cobalamin biosynthesis protein</fullName>
    </recommendedName>
</protein>
<feature type="region of interest" description="Disordered" evidence="1">
    <location>
        <begin position="298"/>
        <end position="318"/>
    </location>
</feature>